<reference evidence="3" key="1">
    <citation type="submission" date="2022-01" db="UniProtKB">
        <authorList>
            <consortium name="EnsemblMetazoa"/>
        </authorList>
    </citation>
    <scope>IDENTIFICATION</scope>
</reference>
<organism evidence="3 4">
    <name type="scientific">Cimex lectularius</name>
    <name type="common">Bed bug</name>
    <name type="synonym">Acanthia lectularia</name>
    <dbReference type="NCBI Taxonomy" id="79782"/>
    <lineage>
        <taxon>Eukaryota</taxon>
        <taxon>Metazoa</taxon>
        <taxon>Ecdysozoa</taxon>
        <taxon>Arthropoda</taxon>
        <taxon>Hexapoda</taxon>
        <taxon>Insecta</taxon>
        <taxon>Pterygota</taxon>
        <taxon>Neoptera</taxon>
        <taxon>Paraneoptera</taxon>
        <taxon>Hemiptera</taxon>
        <taxon>Heteroptera</taxon>
        <taxon>Panheteroptera</taxon>
        <taxon>Cimicomorpha</taxon>
        <taxon>Cimicidae</taxon>
        <taxon>Cimex</taxon>
    </lineage>
</organism>
<feature type="chain" id="PRO_5035253381" description="Nicastrin" evidence="2">
    <location>
        <begin position="23"/>
        <end position="779"/>
    </location>
</feature>
<evidence type="ECO:0000256" key="2">
    <source>
        <dbReference type="SAM" id="SignalP"/>
    </source>
</evidence>
<evidence type="ECO:0000313" key="4">
    <source>
        <dbReference type="Proteomes" id="UP000494040"/>
    </source>
</evidence>
<dbReference type="RefSeq" id="XP_024085683.1">
    <property type="nucleotide sequence ID" value="XM_024229915.1"/>
</dbReference>
<feature type="signal peptide" evidence="2">
    <location>
        <begin position="1"/>
        <end position="22"/>
    </location>
</feature>
<dbReference type="Proteomes" id="UP000494040">
    <property type="component" value="Unassembled WGS sequence"/>
</dbReference>
<keyword evidence="1" id="KW-0472">Membrane</keyword>
<dbReference type="GeneID" id="106666565"/>
<sequence length="779" mass="89366">MKSLFGLFYLMFFSFDTHYADHDSIPVHLYECYEKKVTLMPMSMTTLIDIIRKVETSEHFYMDMRMLTNAIINRFWRDGIVRDPNIIYNNPNVIGYKTSGFQSHKYKLLYSYLIPNSGYFLPNEILTLEEKCTLHFMLSSSIDIWERGDEDQTCPDQRSFQKQWENHEWSGVKKSTCPIENGVISTRGYGTVSPNHILGAIASALQPLELNQQFLLQSTKENNTLYETINNVWASTICGISTGDLAEVLIFQMPMVQKAFMGPPSIWNNSELPVHSYIKADYNIIHDECWQFTDAEILGGIDGLILANEIVRYSNITYSLRLSQVLEMFYTNRGGNFPSQTRACTRQNYFFGTLLSKDKLLYDQTSRFAEVLATYAPRYFNDTLFISHQLDRTLAKFKNYASNLVSSWNKPCPVKDQIRTKLHLFVVFDSTWSSYETLEVLMHIANKIDVSHYGSTISVINGVTGDLTVNSAKTTSELYLLWTTAPSYKKITDSTNLERGFIALKLLLESTLYFENKPLGLVTLILTPSTPISDSLYNDIESTVKSVKSFNPDMKFIYVTSTINRRSFTRMTLLPGSQSDHIIKLDDKNKYNLYRELEILQDVPRSLAPTFCTQGDNGFVNMTIEQYITTGTKQKYRIHPVFLCSGRDTIEIKVLSYNYGNLEACMYWKSNNSTCLLSSYNEDLIFTVKSPCTSKNTEVIKEDWNPDCRPVYIEVNPKRSFGKCAEKDCRFPDDLRFSLKLSGLKCLQHPITCNTSSKVVAILIPVFIVILFNNLINDL</sequence>
<dbReference type="AlphaFoldDB" id="A0A8I6TL59"/>
<evidence type="ECO:0000256" key="1">
    <source>
        <dbReference type="SAM" id="Phobius"/>
    </source>
</evidence>
<keyword evidence="1" id="KW-1133">Transmembrane helix</keyword>
<proteinExistence type="predicted"/>
<keyword evidence="1" id="KW-0812">Transmembrane</keyword>
<dbReference type="OMA" id="NYLNETW"/>
<dbReference type="EnsemblMetazoa" id="XM_024229915.1">
    <property type="protein sequence ID" value="XP_024085683.1"/>
    <property type="gene ID" value="LOC106666565"/>
</dbReference>
<feature type="transmembrane region" description="Helical" evidence="1">
    <location>
        <begin position="759"/>
        <end position="776"/>
    </location>
</feature>
<dbReference type="OrthoDB" id="549017at2759"/>
<protein>
    <recommendedName>
        <fullName evidence="5">Nicastrin</fullName>
    </recommendedName>
</protein>
<evidence type="ECO:0008006" key="5">
    <source>
        <dbReference type="Google" id="ProtNLM"/>
    </source>
</evidence>
<accession>A0A8I6TL59</accession>
<keyword evidence="4" id="KW-1185">Reference proteome</keyword>
<evidence type="ECO:0000313" key="3">
    <source>
        <dbReference type="EnsemblMetazoa" id="XP_024085683.1"/>
    </source>
</evidence>
<keyword evidence="2" id="KW-0732">Signal</keyword>
<name>A0A8I6TL59_CIMLE</name>